<feature type="region of interest" description="Disordered" evidence="2">
    <location>
        <begin position="80"/>
        <end position="122"/>
    </location>
</feature>
<feature type="region of interest" description="Disordered" evidence="2">
    <location>
        <begin position="161"/>
        <end position="189"/>
    </location>
</feature>
<evidence type="ECO:0000256" key="2">
    <source>
        <dbReference type="SAM" id="MobiDB-lite"/>
    </source>
</evidence>
<protein>
    <recommendedName>
        <fullName evidence="3">DUF632 domain-containing protein</fullName>
    </recommendedName>
</protein>
<feature type="compositionally biased region" description="Polar residues" evidence="2">
    <location>
        <begin position="83"/>
        <end position="95"/>
    </location>
</feature>
<organism evidence="4 5">
    <name type="scientific">Ensete ventricosum</name>
    <name type="common">Abyssinian banana</name>
    <name type="synonym">Musa ensete</name>
    <dbReference type="NCBI Taxonomy" id="4639"/>
    <lineage>
        <taxon>Eukaryota</taxon>
        <taxon>Viridiplantae</taxon>
        <taxon>Streptophyta</taxon>
        <taxon>Embryophyta</taxon>
        <taxon>Tracheophyta</taxon>
        <taxon>Spermatophyta</taxon>
        <taxon>Magnoliopsida</taxon>
        <taxon>Liliopsida</taxon>
        <taxon>Zingiberales</taxon>
        <taxon>Musaceae</taxon>
        <taxon>Ensete</taxon>
    </lineage>
</organism>
<evidence type="ECO:0000313" key="5">
    <source>
        <dbReference type="Proteomes" id="UP001222027"/>
    </source>
</evidence>
<evidence type="ECO:0000256" key="1">
    <source>
        <dbReference type="SAM" id="Coils"/>
    </source>
</evidence>
<dbReference type="Pfam" id="PF04782">
    <property type="entry name" value="DUF632"/>
    <property type="match status" value="1"/>
</dbReference>
<dbReference type="Proteomes" id="UP001222027">
    <property type="component" value="Unassembled WGS sequence"/>
</dbReference>
<name>A0AAV8P0N6_ENSVE</name>
<evidence type="ECO:0000313" key="4">
    <source>
        <dbReference type="EMBL" id="KAJ8458665.1"/>
    </source>
</evidence>
<keyword evidence="5" id="KW-1185">Reference proteome</keyword>
<dbReference type="PANTHER" id="PTHR21450">
    <property type="entry name" value="PROTEIN ALTERED PHOSPHATE STARVATION RESPONSE 1"/>
    <property type="match status" value="1"/>
</dbReference>
<dbReference type="InterPro" id="IPR006867">
    <property type="entry name" value="DUF632"/>
</dbReference>
<feature type="domain" description="DUF632" evidence="3">
    <location>
        <begin position="283"/>
        <end position="627"/>
    </location>
</feature>
<accession>A0AAV8P0N6</accession>
<evidence type="ECO:0000259" key="3">
    <source>
        <dbReference type="Pfam" id="PF04782"/>
    </source>
</evidence>
<keyword evidence="1" id="KW-0175">Coiled coil</keyword>
<feature type="compositionally biased region" description="Polar residues" evidence="2">
    <location>
        <begin position="33"/>
        <end position="44"/>
    </location>
</feature>
<feature type="coiled-coil region" evidence="1">
    <location>
        <begin position="691"/>
        <end position="718"/>
    </location>
</feature>
<dbReference type="AlphaFoldDB" id="A0AAV8P0N6"/>
<feature type="compositionally biased region" description="Low complexity" evidence="2">
    <location>
        <begin position="105"/>
        <end position="116"/>
    </location>
</feature>
<feature type="region of interest" description="Disordered" evidence="2">
    <location>
        <begin position="33"/>
        <end position="63"/>
    </location>
</feature>
<dbReference type="EMBL" id="JAQQAF010000009">
    <property type="protein sequence ID" value="KAJ8458665.1"/>
    <property type="molecule type" value="Genomic_DNA"/>
</dbReference>
<comment type="caution">
    <text evidence="4">The sequence shown here is derived from an EMBL/GenBank/DDBJ whole genome shotgun (WGS) entry which is preliminary data.</text>
</comment>
<gene>
    <name evidence="4" type="ORF">OPV22_031591</name>
</gene>
<sequence>MKEPEAPAESSLYTSTSATPEAFAFIHKPVSHFSNSSPSLSQHVETADSFSPVPSPLSTGGLHVNHMKARKTSYMTVKEKLPTSATATQRISSTAPKHLVSGLDETSSSESPSTPSQAQPWDYFGLSHPIDKQLSFQNNRGLNHGFDIADEISCLEEDEGIPELEGEGDIRASTNEKGDMDSEDDFDEPSNEPLVRMFKNQNLISEHQLQSEYATSQFKNQDIISEAKHQNGDNLKLINGTSETYETPEMTPTTVEPDEVAVPINAKAKESDPQIKHDSRDFLSCVKEIEELFMKASESGREVPRMLEANKVQFRPLFPEEKAHRSKASAFFTNCLACCKEGTSYPQVHVTNEMKYLTWHRSMSSLSSSSRNLLGPTVKDDTEDLSSSLFSNTYMNSGSHASTLDRLYAWERKLYDEVKASGMIRREYDMKCRLLRHKESISESRISVDKTRAVVKDLHSRIRVAIQRIDSISKKIEEIRDKELQPQLEELIGGLTRMWRMMLNYHSHQYSIILSASNNGSTKVSVRSEWQHQATFLESELNSLGSNFTEWMSAHKSYLEAINGWLLKCIVLSLKRNKSSRRKPQPFSPKRAIAPPIYVTCRDWLNLLDQLPMKEVVSSIKDLVNVTTHFFPCQEKVHATSKLSFSLPRKAEQKELGEHIQKNDSSVDCSLNSDHLQSALTIFLDRLRNFAESSVSKYEALQKSIEEARAAYERSELRT</sequence>
<proteinExistence type="predicted"/>
<feature type="compositionally biased region" description="Basic and acidic residues" evidence="2">
    <location>
        <begin position="168"/>
        <end position="180"/>
    </location>
</feature>
<reference evidence="4 5" key="1">
    <citation type="submission" date="2022-12" db="EMBL/GenBank/DDBJ databases">
        <title>Chromosome-scale assembly of the Ensete ventricosum genome.</title>
        <authorList>
            <person name="Dussert Y."/>
            <person name="Stocks J."/>
            <person name="Wendawek A."/>
            <person name="Woldeyes F."/>
            <person name="Nichols R.A."/>
            <person name="Borrell J.S."/>
        </authorList>
    </citation>
    <scope>NUCLEOTIDE SEQUENCE [LARGE SCALE GENOMIC DNA]</scope>
    <source>
        <strain evidence="5">cv. Maze</strain>
        <tissue evidence="4">Seeds</tissue>
    </source>
</reference>
<dbReference type="PANTHER" id="PTHR21450:SF6">
    <property type="entry name" value="EXPRESSED PROTEIN"/>
    <property type="match status" value="1"/>
</dbReference>